<evidence type="ECO:0000313" key="1">
    <source>
        <dbReference type="EMBL" id="KAI8005969.1"/>
    </source>
</evidence>
<dbReference type="EMBL" id="CM045764">
    <property type="protein sequence ID" value="KAI8005969.1"/>
    <property type="molecule type" value="Genomic_DNA"/>
</dbReference>
<proteinExistence type="predicted"/>
<reference evidence="1 2" key="1">
    <citation type="journal article" date="2022" name="Plant J.">
        <title>Chromosome-level genome of Camellia lanceoleosa provides a valuable resource for understanding genome evolution and self-incompatibility.</title>
        <authorList>
            <person name="Gong W."/>
            <person name="Xiao S."/>
            <person name="Wang L."/>
            <person name="Liao Z."/>
            <person name="Chang Y."/>
            <person name="Mo W."/>
            <person name="Hu G."/>
            <person name="Li W."/>
            <person name="Zhao G."/>
            <person name="Zhu H."/>
            <person name="Hu X."/>
            <person name="Ji K."/>
            <person name="Xiang X."/>
            <person name="Song Q."/>
            <person name="Yuan D."/>
            <person name="Jin S."/>
            <person name="Zhang L."/>
        </authorList>
    </citation>
    <scope>NUCLEOTIDE SEQUENCE [LARGE SCALE GENOMIC DNA]</scope>
    <source>
        <strain evidence="1">SQ_2022a</strain>
    </source>
</reference>
<dbReference type="Proteomes" id="UP001060215">
    <property type="component" value="Chromosome 7"/>
</dbReference>
<evidence type="ECO:0000313" key="2">
    <source>
        <dbReference type="Proteomes" id="UP001060215"/>
    </source>
</evidence>
<organism evidence="1 2">
    <name type="scientific">Camellia lanceoleosa</name>
    <dbReference type="NCBI Taxonomy" id="1840588"/>
    <lineage>
        <taxon>Eukaryota</taxon>
        <taxon>Viridiplantae</taxon>
        <taxon>Streptophyta</taxon>
        <taxon>Embryophyta</taxon>
        <taxon>Tracheophyta</taxon>
        <taxon>Spermatophyta</taxon>
        <taxon>Magnoliopsida</taxon>
        <taxon>eudicotyledons</taxon>
        <taxon>Gunneridae</taxon>
        <taxon>Pentapetalae</taxon>
        <taxon>asterids</taxon>
        <taxon>Ericales</taxon>
        <taxon>Theaceae</taxon>
        <taxon>Camellia</taxon>
    </lineage>
</organism>
<gene>
    <name evidence="1" type="ORF">LOK49_LG07G02344</name>
</gene>
<comment type="caution">
    <text evidence="1">The sequence shown here is derived from an EMBL/GenBank/DDBJ whole genome shotgun (WGS) entry which is preliminary data.</text>
</comment>
<keyword evidence="2" id="KW-1185">Reference proteome</keyword>
<sequence length="273" mass="31778">MVRTPSFDKNGMKKGAWSPEEDNKLRAYIHRYGHWNWRELPKYAGLSRCGKSCRLRWMNYLRPNVKRGKYTKAEDDLIMELHEKLGNKWSAIAAKLPGRTDNEIKNHWHTHLKKRIKENQSTFELKQKAIQISQSLANLELQSHESPRSEINHVTDEFGSKDVNDEIYQQILESSPLSSQELSSSDFSSSMTPDYALLSDKNWVGEDSMSSSESFEESVRNFWIEPAFEDFSYQQNEFSSNLAEGESMFPCFLDHGDDSIEWFHQILEELPGK</sequence>
<protein>
    <submittedName>
        <fullName evidence="1">Transcription factor MYB14</fullName>
    </submittedName>
</protein>
<name>A0ACC0GY80_9ERIC</name>
<accession>A0ACC0GY80</accession>